<dbReference type="InterPro" id="IPR043128">
    <property type="entry name" value="Rev_trsase/Diguanyl_cyclase"/>
</dbReference>
<name>A0A6L2PC90_TANCI</name>
<comment type="caution">
    <text evidence="2">The sequence shown here is derived from an EMBL/GenBank/DDBJ whole genome shotgun (WGS) entry which is preliminary data.</text>
</comment>
<dbReference type="PANTHER" id="PTHR37984">
    <property type="entry name" value="PROTEIN CBG26694"/>
    <property type="match status" value="1"/>
</dbReference>
<keyword evidence="2" id="KW-0808">Transferase</keyword>
<keyword evidence="2" id="KW-0695">RNA-directed DNA polymerase</keyword>
<dbReference type="GO" id="GO:0003964">
    <property type="term" value="F:RNA-directed DNA polymerase activity"/>
    <property type="evidence" value="ECO:0007669"/>
    <property type="project" value="UniProtKB-KW"/>
</dbReference>
<dbReference type="Pfam" id="PF17921">
    <property type="entry name" value="Integrase_H2C2"/>
    <property type="match status" value="1"/>
</dbReference>
<evidence type="ECO:0000313" key="2">
    <source>
        <dbReference type="EMBL" id="GEU94265.1"/>
    </source>
</evidence>
<dbReference type="PANTHER" id="PTHR37984:SF5">
    <property type="entry name" value="PROTEIN NYNRIN-LIKE"/>
    <property type="match status" value="1"/>
</dbReference>
<dbReference type="InterPro" id="IPR041588">
    <property type="entry name" value="Integrase_H2C2"/>
</dbReference>
<gene>
    <name evidence="2" type="ORF">Tci_066243</name>
</gene>
<dbReference type="InterPro" id="IPR050951">
    <property type="entry name" value="Retrovirus_Pol_polyprotein"/>
</dbReference>
<dbReference type="EMBL" id="BKCJ010011034">
    <property type="protein sequence ID" value="GEU94265.1"/>
    <property type="molecule type" value="Genomic_DNA"/>
</dbReference>
<sequence>MPIVLYLMILPWRDLEEEPIEEEPLEEPKEEGKYKSQRKRTIKEEPQISCRMLVAGGSRSLFKDSFGSSQEGKVVAKFSKCEFWLQEVHFLIHIVNNNGVHMELSKIKAMKTWKVPKTPSEIRSFLGLAVYCDASNQGFKCVLLQRGKVIIDYDCEVCYHPGKADVVAGALSRKEKVKPIRVRAMFMTTQSGVKDKILTGQSEASKVENTPAEMLRSVRTLIMDEAHASRYSIHSGADMTYYNLRDMYWSPCMKKDIAIYVSDCLTCSKMKAETSKTFRNTARYETDGKSECIIQNLEDMLRACVIDFGEEPVEIKNLKVKWLKRSRLPIVKVR</sequence>
<dbReference type="InterPro" id="IPR043502">
    <property type="entry name" value="DNA/RNA_pol_sf"/>
</dbReference>
<feature type="domain" description="Integrase zinc-binding" evidence="1">
    <location>
        <begin position="217"/>
        <end position="272"/>
    </location>
</feature>
<reference evidence="2" key="1">
    <citation type="journal article" date="2019" name="Sci. Rep.">
        <title>Draft genome of Tanacetum cinerariifolium, the natural source of mosquito coil.</title>
        <authorList>
            <person name="Yamashiro T."/>
            <person name="Shiraishi A."/>
            <person name="Satake H."/>
            <person name="Nakayama K."/>
        </authorList>
    </citation>
    <scope>NUCLEOTIDE SEQUENCE</scope>
</reference>
<keyword evidence="2" id="KW-0548">Nucleotidyltransferase</keyword>
<protein>
    <submittedName>
        <fullName evidence="2">Putative reverse transcriptase domain-containing protein</fullName>
    </submittedName>
</protein>
<dbReference type="AlphaFoldDB" id="A0A6L2PC90"/>
<proteinExistence type="predicted"/>
<dbReference type="Gene3D" id="1.10.340.70">
    <property type="match status" value="1"/>
</dbReference>
<dbReference type="SUPFAM" id="SSF56672">
    <property type="entry name" value="DNA/RNA polymerases"/>
    <property type="match status" value="1"/>
</dbReference>
<dbReference type="Gene3D" id="3.30.70.270">
    <property type="match status" value="1"/>
</dbReference>
<evidence type="ECO:0000259" key="1">
    <source>
        <dbReference type="Pfam" id="PF17921"/>
    </source>
</evidence>
<accession>A0A6L2PC90</accession>
<organism evidence="2">
    <name type="scientific">Tanacetum cinerariifolium</name>
    <name type="common">Dalmatian daisy</name>
    <name type="synonym">Chrysanthemum cinerariifolium</name>
    <dbReference type="NCBI Taxonomy" id="118510"/>
    <lineage>
        <taxon>Eukaryota</taxon>
        <taxon>Viridiplantae</taxon>
        <taxon>Streptophyta</taxon>
        <taxon>Embryophyta</taxon>
        <taxon>Tracheophyta</taxon>
        <taxon>Spermatophyta</taxon>
        <taxon>Magnoliopsida</taxon>
        <taxon>eudicotyledons</taxon>
        <taxon>Gunneridae</taxon>
        <taxon>Pentapetalae</taxon>
        <taxon>asterids</taxon>
        <taxon>campanulids</taxon>
        <taxon>Asterales</taxon>
        <taxon>Asteraceae</taxon>
        <taxon>Asteroideae</taxon>
        <taxon>Anthemideae</taxon>
        <taxon>Anthemidinae</taxon>
        <taxon>Tanacetum</taxon>
    </lineage>
</organism>